<evidence type="ECO:0000313" key="2">
    <source>
        <dbReference type="Proteomes" id="UP000821865"/>
    </source>
</evidence>
<keyword evidence="2" id="KW-1185">Reference proteome</keyword>
<organism evidence="1 2">
    <name type="scientific">Dermacentor silvarum</name>
    <name type="common">Tick</name>
    <dbReference type="NCBI Taxonomy" id="543639"/>
    <lineage>
        <taxon>Eukaryota</taxon>
        <taxon>Metazoa</taxon>
        <taxon>Ecdysozoa</taxon>
        <taxon>Arthropoda</taxon>
        <taxon>Chelicerata</taxon>
        <taxon>Arachnida</taxon>
        <taxon>Acari</taxon>
        <taxon>Parasitiformes</taxon>
        <taxon>Ixodida</taxon>
        <taxon>Ixodoidea</taxon>
        <taxon>Ixodidae</taxon>
        <taxon>Rhipicephalinae</taxon>
        <taxon>Dermacentor</taxon>
    </lineage>
</organism>
<dbReference type="Proteomes" id="UP000821865">
    <property type="component" value="Chromosome 1"/>
</dbReference>
<evidence type="ECO:0000313" key="1">
    <source>
        <dbReference type="EMBL" id="KAH7981301.1"/>
    </source>
</evidence>
<reference evidence="1" key="1">
    <citation type="submission" date="2020-05" db="EMBL/GenBank/DDBJ databases">
        <title>Large-scale comparative analyses of tick genomes elucidate their genetic diversity and vector capacities.</title>
        <authorList>
            <person name="Jia N."/>
            <person name="Wang J."/>
            <person name="Shi W."/>
            <person name="Du L."/>
            <person name="Sun Y."/>
            <person name="Zhan W."/>
            <person name="Jiang J."/>
            <person name="Wang Q."/>
            <person name="Zhang B."/>
            <person name="Ji P."/>
            <person name="Sakyi L.B."/>
            <person name="Cui X."/>
            <person name="Yuan T."/>
            <person name="Jiang B."/>
            <person name="Yang W."/>
            <person name="Lam T.T.-Y."/>
            <person name="Chang Q."/>
            <person name="Ding S."/>
            <person name="Wang X."/>
            <person name="Zhu J."/>
            <person name="Ruan X."/>
            <person name="Zhao L."/>
            <person name="Wei J."/>
            <person name="Que T."/>
            <person name="Du C."/>
            <person name="Cheng J."/>
            <person name="Dai P."/>
            <person name="Han X."/>
            <person name="Huang E."/>
            <person name="Gao Y."/>
            <person name="Liu J."/>
            <person name="Shao H."/>
            <person name="Ye R."/>
            <person name="Li L."/>
            <person name="Wei W."/>
            <person name="Wang X."/>
            <person name="Wang C."/>
            <person name="Yang T."/>
            <person name="Huo Q."/>
            <person name="Li W."/>
            <person name="Guo W."/>
            <person name="Chen H."/>
            <person name="Zhou L."/>
            <person name="Ni X."/>
            <person name="Tian J."/>
            <person name="Zhou Y."/>
            <person name="Sheng Y."/>
            <person name="Liu T."/>
            <person name="Pan Y."/>
            <person name="Xia L."/>
            <person name="Li J."/>
            <person name="Zhao F."/>
            <person name="Cao W."/>
        </authorList>
    </citation>
    <scope>NUCLEOTIDE SEQUENCE</scope>
    <source>
        <strain evidence="1">Dsil-2018</strain>
    </source>
</reference>
<gene>
    <name evidence="1" type="ORF">HPB49_023013</name>
</gene>
<sequence length="343" mass="38399">MKAKKLMVDVKQLCHVDDFEDDQRAYGDVPSPKRPKQAASFTDEATAGSGRRGQPGSRRHTDDAEDLNLEDYVPDYCIDSHEKRDSCSLAITMTHTARSVDITELSGDIVKLVFKGKKAFVRYVDPETAAANLKIIEKAVGKGKVLRVEKCTTRKQNTIGNMLDLFRLPANCTVARLKQQFPGSRVHVLKHGFARLGFASTEDLKRALQPVGCHIIDGHDIRLSLVKKLQKEDDSHYYGGGRQSRDSRGDSDSSSRGGRNWKRNSWPLGERAYWRGGGRGCGRGAGYSRMGNRSFDWDGRGDWSEVDDWDSRAWSGGSRFFWNSEGGGRRGRRGGRRGSWSRP</sequence>
<proteinExistence type="predicted"/>
<dbReference type="EMBL" id="CM023470">
    <property type="protein sequence ID" value="KAH7981301.1"/>
    <property type="molecule type" value="Genomic_DNA"/>
</dbReference>
<comment type="caution">
    <text evidence="1">The sequence shown here is derived from an EMBL/GenBank/DDBJ whole genome shotgun (WGS) entry which is preliminary data.</text>
</comment>
<protein>
    <submittedName>
        <fullName evidence="1">Uncharacterized protein</fullName>
    </submittedName>
</protein>
<name>A0ACB8E3Y1_DERSI</name>
<accession>A0ACB8E3Y1</accession>